<name>A0A180GP86_PUCT1</name>
<reference evidence="3" key="4">
    <citation type="submission" date="2025-05" db="UniProtKB">
        <authorList>
            <consortium name="EnsemblFungi"/>
        </authorList>
    </citation>
    <scope>IDENTIFICATION</scope>
    <source>
        <strain evidence="3">isolate 1-1 / race 1 (BBBD)</strain>
    </source>
</reference>
<evidence type="ECO:0000313" key="2">
    <source>
        <dbReference type="EMBL" id="OAV94344.1"/>
    </source>
</evidence>
<feature type="compositionally biased region" description="Low complexity" evidence="1">
    <location>
        <begin position="86"/>
        <end position="103"/>
    </location>
</feature>
<proteinExistence type="predicted"/>
<dbReference type="VEuPathDB" id="FungiDB:PTTG_12037"/>
<reference evidence="2" key="2">
    <citation type="submission" date="2016-05" db="EMBL/GenBank/DDBJ databases">
        <title>Comparative analysis highlights variable genome content of wheat rusts and divergence of the mating loci.</title>
        <authorList>
            <person name="Cuomo C.A."/>
            <person name="Bakkeren G."/>
            <person name="Szabo L."/>
            <person name="Khalil H."/>
            <person name="Joly D."/>
            <person name="Goldberg J."/>
            <person name="Young S."/>
            <person name="Zeng Q."/>
            <person name="Fellers J."/>
        </authorList>
    </citation>
    <scope>NUCLEOTIDE SEQUENCE [LARGE SCALE GENOMIC DNA]</scope>
    <source>
        <strain evidence="2">1-1 BBBD Race 1</strain>
    </source>
</reference>
<dbReference type="EnsemblFungi" id="PTTG_12037-t43_1">
    <property type="protein sequence ID" value="PTTG_12037-t43_1-p1"/>
    <property type="gene ID" value="PTTG_12037"/>
</dbReference>
<protein>
    <submittedName>
        <fullName evidence="2 3">Uncharacterized protein</fullName>
    </submittedName>
</protein>
<sequence>MCRNYYVPIRIPLILQGPCDKISWNTESDMPEEVAPTVNEVADAQTMPKRKRKEKVQPPFDRFVKNENEWRIAKAKRNARMNRNCAKSSSSSKNDSNQAQSTK</sequence>
<feature type="region of interest" description="Disordered" evidence="1">
    <location>
        <begin position="39"/>
        <end position="59"/>
    </location>
</feature>
<reference evidence="2" key="1">
    <citation type="submission" date="2009-11" db="EMBL/GenBank/DDBJ databases">
        <authorList>
            <consortium name="The Broad Institute Genome Sequencing Platform"/>
            <person name="Ward D."/>
            <person name="Feldgarden M."/>
            <person name="Earl A."/>
            <person name="Young S.K."/>
            <person name="Zeng Q."/>
            <person name="Koehrsen M."/>
            <person name="Alvarado L."/>
            <person name="Berlin A."/>
            <person name="Bochicchio J."/>
            <person name="Borenstein D."/>
            <person name="Chapman S.B."/>
            <person name="Chen Z."/>
            <person name="Engels R."/>
            <person name="Freedman E."/>
            <person name="Gellesch M."/>
            <person name="Goldberg J."/>
            <person name="Griggs A."/>
            <person name="Gujja S."/>
            <person name="Heilman E."/>
            <person name="Heiman D."/>
            <person name="Hepburn T."/>
            <person name="Howarth C."/>
            <person name="Jen D."/>
            <person name="Larson L."/>
            <person name="Lewis B."/>
            <person name="Mehta T."/>
            <person name="Park D."/>
            <person name="Pearson M."/>
            <person name="Roberts A."/>
            <person name="Saif S."/>
            <person name="Shea T."/>
            <person name="Shenoy N."/>
            <person name="Sisk P."/>
            <person name="Stolte C."/>
            <person name="Sykes S."/>
            <person name="Thomson T."/>
            <person name="Walk T."/>
            <person name="White J."/>
            <person name="Yandava C."/>
            <person name="Izard J."/>
            <person name="Baranova O.V."/>
            <person name="Blanton J.M."/>
            <person name="Tanner A.C."/>
            <person name="Dewhirst F.E."/>
            <person name="Haas B."/>
            <person name="Nusbaum C."/>
            <person name="Birren B."/>
        </authorList>
    </citation>
    <scope>NUCLEOTIDE SEQUENCE [LARGE SCALE GENOMIC DNA]</scope>
    <source>
        <strain evidence="2">1-1 BBBD Race 1</strain>
    </source>
</reference>
<reference evidence="3 4" key="3">
    <citation type="journal article" date="2017" name="G3 (Bethesda)">
        <title>Comparative analysis highlights variable genome content of wheat rusts and divergence of the mating loci.</title>
        <authorList>
            <person name="Cuomo C.A."/>
            <person name="Bakkeren G."/>
            <person name="Khalil H.B."/>
            <person name="Panwar V."/>
            <person name="Joly D."/>
            <person name="Linning R."/>
            <person name="Sakthikumar S."/>
            <person name="Song X."/>
            <person name="Adiconis X."/>
            <person name="Fan L."/>
            <person name="Goldberg J.M."/>
            <person name="Levin J.Z."/>
            <person name="Young S."/>
            <person name="Zeng Q."/>
            <person name="Anikster Y."/>
            <person name="Bruce M."/>
            <person name="Wang M."/>
            <person name="Yin C."/>
            <person name="McCallum B."/>
            <person name="Szabo L.J."/>
            <person name="Hulbert S."/>
            <person name="Chen X."/>
            <person name="Fellers J.P."/>
        </authorList>
    </citation>
    <scope>NUCLEOTIDE SEQUENCE</scope>
    <source>
        <strain evidence="3">isolate 1-1 / race 1 (BBBD)</strain>
        <strain evidence="4">Isolate 1-1 / race 1 (BBBD)</strain>
    </source>
</reference>
<feature type="region of interest" description="Disordered" evidence="1">
    <location>
        <begin position="74"/>
        <end position="103"/>
    </location>
</feature>
<accession>A0A180GP86</accession>
<dbReference type="EMBL" id="ADAS02000040">
    <property type="protein sequence ID" value="OAV94344.1"/>
    <property type="molecule type" value="Genomic_DNA"/>
</dbReference>
<dbReference type="STRING" id="630390.A0A180GP86"/>
<dbReference type="AlphaFoldDB" id="A0A180GP86"/>
<evidence type="ECO:0000313" key="3">
    <source>
        <dbReference type="EnsemblFungi" id="PTTG_12037-t43_1-p1"/>
    </source>
</evidence>
<evidence type="ECO:0000256" key="1">
    <source>
        <dbReference type="SAM" id="MobiDB-lite"/>
    </source>
</evidence>
<gene>
    <name evidence="2" type="ORF">PTTG_12037</name>
</gene>
<dbReference type="Proteomes" id="UP000005240">
    <property type="component" value="Unassembled WGS sequence"/>
</dbReference>
<organism evidence="2">
    <name type="scientific">Puccinia triticina (isolate 1-1 / race 1 (BBBD))</name>
    <name type="common">Brown leaf rust fungus</name>
    <dbReference type="NCBI Taxonomy" id="630390"/>
    <lineage>
        <taxon>Eukaryota</taxon>
        <taxon>Fungi</taxon>
        <taxon>Dikarya</taxon>
        <taxon>Basidiomycota</taxon>
        <taxon>Pucciniomycotina</taxon>
        <taxon>Pucciniomycetes</taxon>
        <taxon>Pucciniales</taxon>
        <taxon>Pucciniaceae</taxon>
        <taxon>Puccinia</taxon>
    </lineage>
</organism>
<keyword evidence="4" id="KW-1185">Reference proteome</keyword>
<evidence type="ECO:0000313" key="4">
    <source>
        <dbReference type="Proteomes" id="UP000005240"/>
    </source>
</evidence>